<dbReference type="EMBL" id="JAJVKT010000018">
    <property type="protein sequence ID" value="MCE7509897.1"/>
    <property type="molecule type" value="Genomic_DNA"/>
</dbReference>
<dbReference type="Gene3D" id="3.30.428.10">
    <property type="entry name" value="HIT-like"/>
    <property type="match status" value="1"/>
</dbReference>
<dbReference type="SUPFAM" id="SSF54197">
    <property type="entry name" value="HIT-like"/>
    <property type="match status" value="1"/>
</dbReference>
<dbReference type="AlphaFoldDB" id="A0A9Q3ZHX7"/>
<dbReference type="GO" id="GO:0003824">
    <property type="term" value="F:catalytic activity"/>
    <property type="evidence" value="ECO:0007669"/>
    <property type="project" value="InterPro"/>
</dbReference>
<dbReference type="KEGG" id="axe:P40_17975"/>
<dbReference type="PIRSF" id="PIRSF000714">
    <property type="entry name" value="HIT"/>
    <property type="match status" value="1"/>
</dbReference>
<sequence length="137" mass="15525">MTAVILHERLAADTGAVAEDEFCWIRWLRDGRFPWLVVVPRRLDIREWHQLAEEEQHRLLSVVNGLAAELERVTGADKINIGALGNLVPQLHVHVIARFRDDPCWPGPVWGQGTPRPLKHPPGWLSGLVLPEGAWTR</sequence>
<name>A0A9Q3ZHX7_9GAMM</name>
<feature type="domain" description="HIT" evidence="2">
    <location>
        <begin position="36"/>
        <end position="105"/>
    </location>
</feature>
<dbReference type="RefSeq" id="WP_055099452.1">
    <property type="nucleotide sequence ID" value="NZ_CBDDTQ010000006.1"/>
</dbReference>
<gene>
    <name evidence="3" type="ORF">LZG35_14760</name>
</gene>
<accession>A0A9Q3ZHX7</accession>
<dbReference type="Proteomes" id="UP001107961">
    <property type="component" value="Unassembled WGS sequence"/>
</dbReference>
<evidence type="ECO:0000313" key="3">
    <source>
        <dbReference type="EMBL" id="MCE7509897.1"/>
    </source>
</evidence>
<protein>
    <submittedName>
        <fullName evidence="3">HIT family protein</fullName>
    </submittedName>
</protein>
<proteinExistence type="predicted"/>
<organism evidence="3 4">
    <name type="scientific">Alloalcanivorax xenomutans</name>
    <dbReference type="NCBI Taxonomy" id="1094342"/>
    <lineage>
        <taxon>Bacteria</taxon>
        <taxon>Pseudomonadati</taxon>
        <taxon>Pseudomonadota</taxon>
        <taxon>Gammaproteobacteria</taxon>
        <taxon>Oceanospirillales</taxon>
        <taxon>Alcanivoracaceae</taxon>
        <taxon>Alloalcanivorax</taxon>
    </lineage>
</organism>
<dbReference type="InterPro" id="IPR011146">
    <property type="entry name" value="HIT-like"/>
</dbReference>
<evidence type="ECO:0000256" key="1">
    <source>
        <dbReference type="PROSITE-ProRule" id="PRU00464"/>
    </source>
</evidence>
<reference evidence="3" key="1">
    <citation type="submission" date="2022-01" db="EMBL/GenBank/DDBJ databases">
        <authorList>
            <person name="Karlyshev A.V."/>
            <person name="Jaspars M."/>
        </authorList>
    </citation>
    <scope>NUCLEOTIDE SEQUENCE</scope>
    <source>
        <strain evidence="3">AGSA3-2</strain>
    </source>
</reference>
<dbReference type="PROSITE" id="PS51084">
    <property type="entry name" value="HIT_2"/>
    <property type="match status" value="1"/>
</dbReference>
<comment type="caution">
    <text evidence="1">Lacks conserved residue(s) required for the propagation of feature annotation.</text>
</comment>
<dbReference type="InterPro" id="IPR036265">
    <property type="entry name" value="HIT-like_sf"/>
</dbReference>
<evidence type="ECO:0000259" key="2">
    <source>
        <dbReference type="PROSITE" id="PS51084"/>
    </source>
</evidence>
<dbReference type="GeneID" id="94688205"/>
<evidence type="ECO:0000313" key="4">
    <source>
        <dbReference type="Proteomes" id="UP001107961"/>
    </source>
</evidence>
<keyword evidence="4" id="KW-1185">Reference proteome</keyword>
<comment type="caution">
    <text evidence="3">The sequence shown here is derived from an EMBL/GenBank/DDBJ whole genome shotgun (WGS) entry which is preliminary data.</text>
</comment>
<dbReference type="Pfam" id="PF01230">
    <property type="entry name" value="HIT"/>
    <property type="match status" value="1"/>
</dbReference>
<dbReference type="InterPro" id="IPR026026">
    <property type="entry name" value="HIT_Hint"/>
</dbReference>